<dbReference type="AlphaFoldDB" id="X0VBS0"/>
<accession>X0VBS0</accession>
<dbReference type="EMBL" id="BARS01029805">
    <property type="protein sequence ID" value="GAG08762.1"/>
    <property type="molecule type" value="Genomic_DNA"/>
</dbReference>
<sequence length="60" mass="6887">AAQLAELLQYLHLRIRGLVQSVKAKGKSERITLEQRQWQNLIDIEDRLAGYLRTIGEPGE</sequence>
<proteinExistence type="predicted"/>
<organism evidence="1">
    <name type="scientific">marine sediment metagenome</name>
    <dbReference type="NCBI Taxonomy" id="412755"/>
    <lineage>
        <taxon>unclassified sequences</taxon>
        <taxon>metagenomes</taxon>
        <taxon>ecological metagenomes</taxon>
    </lineage>
</organism>
<evidence type="ECO:0000313" key="1">
    <source>
        <dbReference type="EMBL" id="GAG08762.1"/>
    </source>
</evidence>
<gene>
    <name evidence="1" type="ORF">S01H1_46542</name>
</gene>
<reference evidence="1" key="1">
    <citation type="journal article" date="2014" name="Front. Microbiol.">
        <title>High frequency of phylogenetically diverse reductive dehalogenase-homologous genes in deep subseafloor sedimentary metagenomes.</title>
        <authorList>
            <person name="Kawai M."/>
            <person name="Futagami T."/>
            <person name="Toyoda A."/>
            <person name="Takaki Y."/>
            <person name="Nishi S."/>
            <person name="Hori S."/>
            <person name="Arai W."/>
            <person name="Tsubouchi T."/>
            <person name="Morono Y."/>
            <person name="Uchiyama I."/>
            <person name="Ito T."/>
            <person name="Fujiyama A."/>
            <person name="Inagaki F."/>
            <person name="Takami H."/>
        </authorList>
    </citation>
    <scope>NUCLEOTIDE SEQUENCE</scope>
    <source>
        <strain evidence="1">Expedition CK06-06</strain>
    </source>
</reference>
<feature type="non-terminal residue" evidence="1">
    <location>
        <position position="1"/>
    </location>
</feature>
<comment type="caution">
    <text evidence="1">The sequence shown here is derived from an EMBL/GenBank/DDBJ whole genome shotgun (WGS) entry which is preliminary data.</text>
</comment>
<protein>
    <submittedName>
        <fullName evidence="1">Uncharacterized protein</fullName>
    </submittedName>
</protein>
<name>X0VBS0_9ZZZZ</name>